<evidence type="ECO:0000313" key="3">
    <source>
        <dbReference type="EMBL" id="CAF4088223.1"/>
    </source>
</evidence>
<dbReference type="AlphaFoldDB" id="A0A815CPW5"/>
<keyword evidence="4" id="KW-1185">Reference proteome</keyword>
<dbReference type="SUPFAM" id="SSF47986">
    <property type="entry name" value="DEATH domain"/>
    <property type="match status" value="1"/>
</dbReference>
<dbReference type="Gene3D" id="1.10.533.10">
    <property type="entry name" value="Death Domain, Fas"/>
    <property type="match status" value="1"/>
</dbReference>
<sequence>MDNECEFRKILLDTKFKLSDDDKQNLMFIIGSDVAKNLENSELTKVFEALIQRNKLSSNDLNYLIVRLETIKRHDLAENLKRN</sequence>
<reference evidence="2" key="1">
    <citation type="submission" date="2021-02" db="EMBL/GenBank/DDBJ databases">
        <authorList>
            <person name="Nowell W R."/>
        </authorList>
    </citation>
    <scope>NUCLEOTIDE SEQUENCE</scope>
</reference>
<accession>A0A815CPW5</accession>
<dbReference type="InterPro" id="IPR011029">
    <property type="entry name" value="DEATH-like_dom_sf"/>
</dbReference>
<name>A0A815CPW5_9BILA</name>
<dbReference type="OrthoDB" id="100767at2759"/>
<feature type="domain" description="DED" evidence="1">
    <location>
        <begin position="6"/>
        <end position="82"/>
    </location>
</feature>
<evidence type="ECO:0000313" key="4">
    <source>
        <dbReference type="Proteomes" id="UP000663829"/>
    </source>
</evidence>
<dbReference type="InterPro" id="IPR001875">
    <property type="entry name" value="DED_dom"/>
</dbReference>
<dbReference type="Proteomes" id="UP000663829">
    <property type="component" value="Unassembled WGS sequence"/>
</dbReference>
<proteinExistence type="predicted"/>
<protein>
    <recommendedName>
        <fullName evidence="1">DED domain-containing protein</fullName>
    </recommendedName>
</protein>
<dbReference type="Proteomes" id="UP000681722">
    <property type="component" value="Unassembled WGS sequence"/>
</dbReference>
<dbReference type="EMBL" id="CAJOBC010030581">
    <property type="protein sequence ID" value="CAF4088223.1"/>
    <property type="molecule type" value="Genomic_DNA"/>
</dbReference>
<dbReference type="SMART" id="SM00031">
    <property type="entry name" value="DED"/>
    <property type="match status" value="1"/>
</dbReference>
<dbReference type="GO" id="GO:0042981">
    <property type="term" value="P:regulation of apoptotic process"/>
    <property type="evidence" value="ECO:0007669"/>
    <property type="project" value="InterPro"/>
</dbReference>
<dbReference type="EMBL" id="CAJNOQ010011859">
    <property type="protein sequence ID" value="CAF1286720.1"/>
    <property type="molecule type" value="Genomic_DNA"/>
</dbReference>
<dbReference type="PROSITE" id="PS50168">
    <property type="entry name" value="DED"/>
    <property type="match status" value="1"/>
</dbReference>
<dbReference type="Pfam" id="PF01335">
    <property type="entry name" value="DED"/>
    <property type="match status" value="1"/>
</dbReference>
<gene>
    <name evidence="2" type="ORF">GPM918_LOCUS27824</name>
    <name evidence="3" type="ORF">SRO942_LOCUS28227</name>
</gene>
<evidence type="ECO:0000313" key="2">
    <source>
        <dbReference type="EMBL" id="CAF1286720.1"/>
    </source>
</evidence>
<evidence type="ECO:0000259" key="1">
    <source>
        <dbReference type="PROSITE" id="PS50168"/>
    </source>
</evidence>
<organism evidence="2 4">
    <name type="scientific">Didymodactylos carnosus</name>
    <dbReference type="NCBI Taxonomy" id="1234261"/>
    <lineage>
        <taxon>Eukaryota</taxon>
        <taxon>Metazoa</taxon>
        <taxon>Spiralia</taxon>
        <taxon>Gnathifera</taxon>
        <taxon>Rotifera</taxon>
        <taxon>Eurotatoria</taxon>
        <taxon>Bdelloidea</taxon>
        <taxon>Philodinida</taxon>
        <taxon>Philodinidae</taxon>
        <taxon>Didymodactylos</taxon>
    </lineage>
</organism>
<comment type="caution">
    <text evidence="2">The sequence shown here is derived from an EMBL/GenBank/DDBJ whole genome shotgun (WGS) entry which is preliminary data.</text>
</comment>